<dbReference type="PANTHER" id="PTHR14136:SF17">
    <property type="entry name" value="BTB_POZ DOMAIN-CONTAINING PROTEIN KCTD9"/>
    <property type="match status" value="1"/>
</dbReference>
<evidence type="ECO:0000256" key="1">
    <source>
        <dbReference type="SAM" id="MobiDB-lite"/>
    </source>
</evidence>
<reference evidence="4" key="1">
    <citation type="submission" date="2018-05" db="EMBL/GenBank/DDBJ databases">
        <authorList>
            <person name="Lanie J.A."/>
            <person name="Ng W.-L."/>
            <person name="Kazmierczak K.M."/>
            <person name="Andrzejewski T.M."/>
            <person name="Davidsen T.M."/>
            <person name="Wayne K.J."/>
            <person name="Tettelin H."/>
            <person name="Glass J.I."/>
            <person name="Rusch D."/>
            <person name="Podicherti R."/>
            <person name="Tsui H.-C.T."/>
            <person name="Winkler M.E."/>
        </authorList>
    </citation>
    <scope>NUCLEOTIDE SEQUENCE</scope>
</reference>
<keyword evidence="2" id="KW-0812">Transmembrane</keyword>
<dbReference type="InterPro" id="IPR051082">
    <property type="entry name" value="Pentapeptide-BTB/POZ_domain"/>
</dbReference>
<gene>
    <name evidence="4" type="ORF">METZ01_LOCUS219163</name>
</gene>
<dbReference type="InterPro" id="IPR013099">
    <property type="entry name" value="K_chnl_dom"/>
</dbReference>
<dbReference type="AlphaFoldDB" id="A0A382FUI6"/>
<dbReference type="PANTHER" id="PTHR14136">
    <property type="entry name" value="BTB_POZ DOMAIN-CONTAINING PROTEIN KCTD9"/>
    <property type="match status" value="1"/>
</dbReference>
<feature type="transmembrane region" description="Helical" evidence="2">
    <location>
        <begin position="253"/>
        <end position="271"/>
    </location>
</feature>
<evidence type="ECO:0000313" key="4">
    <source>
        <dbReference type="EMBL" id="SVB66309.1"/>
    </source>
</evidence>
<proteinExistence type="predicted"/>
<evidence type="ECO:0000259" key="3">
    <source>
        <dbReference type="Pfam" id="PF07885"/>
    </source>
</evidence>
<dbReference type="InterPro" id="IPR001646">
    <property type="entry name" value="5peptide_repeat"/>
</dbReference>
<dbReference type="Pfam" id="PF07885">
    <property type="entry name" value="Ion_trans_2"/>
    <property type="match status" value="1"/>
</dbReference>
<dbReference type="SUPFAM" id="SSF141571">
    <property type="entry name" value="Pentapeptide repeat-like"/>
    <property type="match status" value="1"/>
</dbReference>
<name>A0A382FUI6_9ZZZZ</name>
<accession>A0A382FUI6</accession>
<protein>
    <recommendedName>
        <fullName evidence="3">Potassium channel domain-containing protein</fullName>
    </recommendedName>
</protein>
<dbReference type="EMBL" id="UINC01051765">
    <property type="protein sequence ID" value="SVB66309.1"/>
    <property type="molecule type" value="Genomic_DNA"/>
</dbReference>
<organism evidence="4">
    <name type="scientific">marine metagenome</name>
    <dbReference type="NCBI Taxonomy" id="408172"/>
    <lineage>
        <taxon>unclassified sequences</taxon>
        <taxon>metagenomes</taxon>
        <taxon>ecological metagenomes</taxon>
    </lineage>
</organism>
<feature type="transmembrane region" description="Helical" evidence="2">
    <location>
        <begin position="324"/>
        <end position="345"/>
    </location>
</feature>
<keyword evidence="2" id="KW-1133">Transmembrane helix</keyword>
<keyword evidence="2" id="KW-0472">Membrane</keyword>
<feature type="transmembrane region" description="Helical" evidence="2">
    <location>
        <begin position="292"/>
        <end position="312"/>
    </location>
</feature>
<feature type="region of interest" description="Disordered" evidence="1">
    <location>
        <begin position="1"/>
        <end position="26"/>
    </location>
</feature>
<feature type="domain" description="Potassium channel" evidence="3">
    <location>
        <begin position="295"/>
        <end position="348"/>
    </location>
</feature>
<sequence>MEATKSADDIIGSLRRAQESGEPLGPELQDLRGVNFMDADLSGLDLSGCNFSGCEMSRCNLSEVRCPHANFDGATLLEARLDGAEFMGSTFRKANLTECSALKTGFGMTDLSGAEFFKANLEDATFVDAELREAKFHAAKMARCRLLEADLEGTDLWQADLQDADLCETKIDGANFKHASLRGAHLRDARGYTKANWIGADIRDIDFTGAYLLRQHIIDENYLYEFKRQSKLTKYVYFVWKWTADCGRSLTRWGLFLSATVVLFALIYWVMDQSPPAGMESHLKGIGGVDGVHDGFIAYLYYSVVTFTTLGYGDISPVSVAGQIVLIIHIAFGYLGLGALLSILATKFASRGH</sequence>
<dbReference type="Gene3D" id="2.160.20.80">
    <property type="entry name" value="E3 ubiquitin-protein ligase SopA"/>
    <property type="match status" value="2"/>
</dbReference>
<dbReference type="Pfam" id="PF00805">
    <property type="entry name" value="Pentapeptide"/>
    <property type="match status" value="4"/>
</dbReference>
<dbReference type="Gene3D" id="1.10.287.70">
    <property type="match status" value="1"/>
</dbReference>
<evidence type="ECO:0000256" key="2">
    <source>
        <dbReference type="SAM" id="Phobius"/>
    </source>
</evidence>
<dbReference type="SUPFAM" id="SSF81324">
    <property type="entry name" value="Voltage-gated potassium channels"/>
    <property type="match status" value="1"/>
</dbReference>